<evidence type="ECO:0000313" key="5">
    <source>
        <dbReference type="Proteomes" id="UP000073492"/>
    </source>
</evidence>
<comment type="caution">
    <text evidence="3">The sequence shown here is derived from an EMBL/GenBank/DDBJ whole genome shotgun (WGS) entry which is preliminary data.</text>
</comment>
<evidence type="ECO:0000313" key="3">
    <source>
        <dbReference type="EMBL" id="KXT11329.1"/>
    </source>
</evidence>
<name>A0A139I9M3_9PEZI</name>
<feature type="region of interest" description="Disordered" evidence="1">
    <location>
        <begin position="93"/>
        <end position="115"/>
    </location>
</feature>
<feature type="compositionally biased region" description="Basic and acidic residues" evidence="1">
    <location>
        <begin position="158"/>
        <end position="178"/>
    </location>
</feature>
<dbReference type="Proteomes" id="UP000073492">
    <property type="component" value="Unassembled WGS sequence"/>
</dbReference>
<feature type="region of interest" description="Disordered" evidence="1">
    <location>
        <begin position="219"/>
        <end position="250"/>
    </location>
</feature>
<dbReference type="AlphaFoldDB" id="A0A139I9M3"/>
<evidence type="ECO:0000256" key="1">
    <source>
        <dbReference type="SAM" id="MobiDB-lite"/>
    </source>
</evidence>
<accession>A0A139I9M3</accession>
<organism evidence="3 5">
    <name type="scientific">Pseudocercospora musae</name>
    <dbReference type="NCBI Taxonomy" id="113226"/>
    <lineage>
        <taxon>Eukaryota</taxon>
        <taxon>Fungi</taxon>
        <taxon>Dikarya</taxon>
        <taxon>Ascomycota</taxon>
        <taxon>Pezizomycotina</taxon>
        <taxon>Dothideomycetes</taxon>
        <taxon>Dothideomycetidae</taxon>
        <taxon>Mycosphaerellales</taxon>
        <taxon>Mycosphaerellaceae</taxon>
        <taxon>Pseudocercospora</taxon>
    </lineage>
</organism>
<feature type="chain" id="PRO_5007807099" evidence="2">
    <location>
        <begin position="20"/>
        <end position="560"/>
    </location>
</feature>
<dbReference type="STRING" id="113226.A0A139I9M3"/>
<reference evidence="3 5" key="1">
    <citation type="submission" date="2015-07" db="EMBL/GenBank/DDBJ databases">
        <title>Comparative genomics of the Sigatoka disease complex on banana suggests a link between parallel evolutionary changes in Pseudocercospora fijiensis and Pseudocercospora eumusae and increased virulence on the banana host.</title>
        <authorList>
            <person name="Chang T.-C."/>
            <person name="Salvucci A."/>
            <person name="Crous P.W."/>
            <person name="Stergiopoulos I."/>
        </authorList>
    </citation>
    <scope>NUCLEOTIDE SEQUENCE [LARGE SCALE GENOMIC DNA]</scope>
    <source>
        <strain evidence="3 5">CBS 116634</strain>
    </source>
</reference>
<feature type="region of interest" description="Disordered" evidence="1">
    <location>
        <begin position="158"/>
        <end position="181"/>
    </location>
</feature>
<protein>
    <submittedName>
        <fullName evidence="3">Uncharacterized protein</fullName>
    </submittedName>
</protein>
<gene>
    <name evidence="3" type="ORF">AC579_308</name>
    <name evidence="4" type="ORF">AC579_3095</name>
</gene>
<dbReference type="PANTHER" id="PTHR35204">
    <property type="entry name" value="YALI0A21131P"/>
    <property type="match status" value="1"/>
</dbReference>
<evidence type="ECO:0000313" key="4">
    <source>
        <dbReference type="EMBL" id="KXT11977.1"/>
    </source>
</evidence>
<dbReference type="EMBL" id="LFZO01000170">
    <property type="protein sequence ID" value="KXT11977.1"/>
    <property type="molecule type" value="Genomic_DNA"/>
</dbReference>
<feature type="signal peptide" evidence="2">
    <location>
        <begin position="1"/>
        <end position="19"/>
    </location>
</feature>
<proteinExistence type="predicted"/>
<dbReference type="EMBL" id="LFZO01000207">
    <property type="protein sequence ID" value="KXT11329.1"/>
    <property type="molecule type" value="Genomic_DNA"/>
</dbReference>
<dbReference type="InterPro" id="IPR038921">
    <property type="entry name" value="YOR389W-like"/>
</dbReference>
<dbReference type="PANTHER" id="PTHR35204:SF1">
    <property type="entry name" value="ENTEROTOXIN"/>
    <property type="match status" value="1"/>
</dbReference>
<evidence type="ECO:0000256" key="2">
    <source>
        <dbReference type="SAM" id="SignalP"/>
    </source>
</evidence>
<keyword evidence="2" id="KW-0732">Signal</keyword>
<sequence>MAPLSSLLALSSTILAASANQQVRKLENANYVFNAIHSSMRQWGSSLSPGHNGMSFFMATVPKGQQLYHGTDSAERINGTEWLAFEPEHALQFARSRRRPPPGRGGPSDRDGEAWHPSQWVEDEYPSWHPGPPKHELKVRHVPDHRPLTHTAAQIARADSKAHQEPWRDFEPTPKEDPSGYLHTYRAKHDLRLLYLDGQSAAKSDLGTLDSQDIVLLHESPPPKEHRPKHARANVVGPPKGEKKRGPGGPMNEAYRAVKLCEMAQNQWQGKVDGFLRMELGFEIILCSFEVDLEVERITRTQTHGGGGFGPGHGDDISSMNYYQAIASRYDGIGGDRVRIDYEKFVTLFAYPQAHYFNERGLPRAVNDSKAIAPVMDAITNMIVNDNMESTTNWQAVADLVVSRYSDRIERLTSGSITSLQDSKSLLEAALRPYIDYSQRNATLETFRCATQYLPELQRPQTTASHAILSVTSTLCSRFFLASEQDKLEDAVSMIRELKDWLVWSTWKRCRGCQVDQVCFVPIWPMGGEEDMENPRCISNTSEVGRGYWGGHFGGPPPPF</sequence>
<dbReference type="OrthoDB" id="10261782at2759"/>
<keyword evidence="5" id="KW-1185">Reference proteome</keyword>